<sequence length="43" mass="5007">MSCIEQLPEDAKMNLFASLFNENYFLWIGSGFSYNFGFGSWED</sequence>
<dbReference type="AlphaFoldDB" id="A0A329E851"/>
<reference evidence="1 2" key="1">
    <citation type="submission" date="2018-06" db="EMBL/GenBank/DDBJ databases">
        <title>Freshwater and sediment microbial communities from various areas in North America, analyzing microbe dynamics in response to fracking.</title>
        <authorList>
            <person name="Lamendella R."/>
        </authorList>
    </citation>
    <scope>NUCLEOTIDE SEQUENCE [LARGE SCALE GENOMIC DNA]</scope>
    <source>
        <strain evidence="1 2">99A</strain>
    </source>
</reference>
<proteinExistence type="predicted"/>
<organism evidence="1 2">
    <name type="scientific">Vibrio diazotrophicus</name>
    <dbReference type="NCBI Taxonomy" id="685"/>
    <lineage>
        <taxon>Bacteria</taxon>
        <taxon>Pseudomonadati</taxon>
        <taxon>Pseudomonadota</taxon>
        <taxon>Gammaproteobacteria</taxon>
        <taxon>Vibrionales</taxon>
        <taxon>Vibrionaceae</taxon>
        <taxon>Vibrio</taxon>
    </lineage>
</organism>
<dbReference type="EMBL" id="QLTR01000013">
    <property type="protein sequence ID" value="RAS62855.1"/>
    <property type="molecule type" value="Genomic_DNA"/>
</dbReference>
<protein>
    <submittedName>
        <fullName evidence="1">Uncharacterized protein</fullName>
    </submittedName>
</protein>
<dbReference type="Proteomes" id="UP000248729">
    <property type="component" value="Unassembled WGS sequence"/>
</dbReference>
<name>A0A329E851_VIBDI</name>
<evidence type="ECO:0000313" key="1">
    <source>
        <dbReference type="EMBL" id="RAS62855.1"/>
    </source>
</evidence>
<evidence type="ECO:0000313" key="2">
    <source>
        <dbReference type="Proteomes" id="UP000248729"/>
    </source>
</evidence>
<comment type="caution">
    <text evidence="1">The sequence shown here is derived from an EMBL/GenBank/DDBJ whole genome shotgun (WGS) entry which is preliminary data.</text>
</comment>
<accession>A0A329E851</accession>
<gene>
    <name evidence="1" type="ORF">DET48_113131</name>
</gene>